<protein>
    <submittedName>
        <fullName evidence="2">Uncharacterized protein</fullName>
    </submittedName>
</protein>
<reference evidence="2 3" key="1">
    <citation type="journal article" date="2019" name="Nat. Plants">
        <title>Genome sequencing of Musa balbisiana reveals subgenome evolution and function divergence in polyploid bananas.</title>
        <authorList>
            <person name="Yao X."/>
        </authorList>
    </citation>
    <scope>NUCLEOTIDE SEQUENCE [LARGE SCALE GENOMIC DNA]</scope>
    <source>
        <strain evidence="3">cv. DH-PKW</strain>
        <tissue evidence="2">Leaves</tissue>
    </source>
</reference>
<feature type="region of interest" description="Disordered" evidence="1">
    <location>
        <begin position="80"/>
        <end position="100"/>
    </location>
</feature>
<evidence type="ECO:0000256" key="1">
    <source>
        <dbReference type="SAM" id="MobiDB-lite"/>
    </source>
</evidence>
<sequence>MRHLSLHPYNPALTNPHEAFAKPSKMVELAVAVAPADPSFFLSAPSSPRPFGDPAGCYYYTSAPASPSRAAAIYTDLYGPEEKKPASPRPGSGDDEVPEFSFCFHGKPMGEWPTLSIAAADELFEEGIIRTVMPSWVESGGGGAPQTVEDGLRRERGRRTLSSSSGASPRGRRGSTSFSALRGVCEGDLPKPPSSSPATSALSKGGGSKKWKFSDLFLFRSASEGRATGRGSKDPLRKYTLPPPSSCTNRANGGGSTRRGSAILPSAHEIYYSANRAAAEEQKRKQMTPLAYQRHGLFGYLRDNPAIHSITKGFGGSSLFSRRQG</sequence>
<dbReference type="PANTHER" id="PTHR33095">
    <property type="entry name" value="OS07G0619500 PROTEIN"/>
    <property type="match status" value="1"/>
</dbReference>
<dbReference type="AlphaFoldDB" id="A0A4S8ICQ8"/>
<feature type="region of interest" description="Disordered" evidence="1">
    <location>
        <begin position="135"/>
        <end position="209"/>
    </location>
</feature>
<dbReference type="Pfam" id="PF07816">
    <property type="entry name" value="DUF1645"/>
    <property type="match status" value="1"/>
</dbReference>
<evidence type="ECO:0000313" key="2">
    <source>
        <dbReference type="EMBL" id="THU45918.1"/>
    </source>
</evidence>
<evidence type="ECO:0000313" key="3">
    <source>
        <dbReference type="Proteomes" id="UP000317650"/>
    </source>
</evidence>
<keyword evidence="3" id="KW-1185">Reference proteome</keyword>
<dbReference type="PANTHER" id="PTHR33095:SF81">
    <property type="entry name" value="OS07G0619500 PROTEIN"/>
    <property type="match status" value="1"/>
</dbReference>
<gene>
    <name evidence="2" type="ORF">C4D60_Mb02t23030</name>
</gene>
<organism evidence="2 3">
    <name type="scientific">Musa balbisiana</name>
    <name type="common">Banana</name>
    <dbReference type="NCBI Taxonomy" id="52838"/>
    <lineage>
        <taxon>Eukaryota</taxon>
        <taxon>Viridiplantae</taxon>
        <taxon>Streptophyta</taxon>
        <taxon>Embryophyta</taxon>
        <taxon>Tracheophyta</taxon>
        <taxon>Spermatophyta</taxon>
        <taxon>Magnoliopsida</taxon>
        <taxon>Liliopsida</taxon>
        <taxon>Zingiberales</taxon>
        <taxon>Musaceae</taxon>
        <taxon>Musa</taxon>
    </lineage>
</organism>
<proteinExistence type="predicted"/>
<dbReference type="Proteomes" id="UP000317650">
    <property type="component" value="Chromosome 2"/>
</dbReference>
<accession>A0A4S8ICQ8</accession>
<feature type="compositionally biased region" description="Low complexity" evidence="1">
    <location>
        <begin position="160"/>
        <end position="177"/>
    </location>
</feature>
<name>A0A4S8ICQ8_MUSBA</name>
<dbReference type="EMBL" id="PYDT01000011">
    <property type="protein sequence ID" value="THU45918.1"/>
    <property type="molecule type" value="Genomic_DNA"/>
</dbReference>
<dbReference type="InterPro" id="IPR012442">
    <property type="entry name" value="DUF1645_plant"/>
</dbReference>
<comment type="caution">
    <text evidence="2">The sequence shown here is derived from an EMBL/GenBank/DDBJ whole genome shotgun (WGS) entry which is preliminary data.</text>
</comment>
<feature type="region of interest" description="Disordered" evidence="1">
    <location>
        <begin position="225"/>
        <end position="260"/>
    </location>
</feature>